<evidence type="ECO:0000313" key="12">
    <source>
        <dbReference type="Proteomes" id="UP001146120"/>
    </source>
</evidence>
<keyword evidence="4 9" id="KW-0460">Magnesium</keyword>
<evidence type="ECO:0000256" key="9">
    <source>
        <dbReference type="RuleBase" id="RU366042"/>
    </source>
</evidence>
<evidence type="ECO:0000256" key="5">
    <source>
        <dbReference type="ARBA" id="ARBA00022946"/>
    </source>
</evidence>
<keyword evidence="9" id="KW-0999">Mitochondrion inner membrane</keyword>
<dbReference type="PANTHER" id="PTHR13890">
    <property type="entry name" value="RNA SPLICING PROTEIN MRS2, MITOCHONDRIAL"/>
    <property type="match status" value="1"/>
</dbReference>
<gene>
    <name evidence="11" type="ORF">N0F65_011194</name>
</gene>
<protein>
    <recommendedName>
        <fullName evidence="9">Magnesium transporter</fullName>
    </recommendedName>
</protein>
<keyword evidence="2 9" id="KW-0813">Transport</keyword>
<keyword evidence="12" id="KW-1185">Reference proteome</keyword>
<evidence type="ECO:0000256" key="6">
    <source>
        <dbReference type="ARBA" id="ARBA00022989"/>
    </source>
</evidence>
<keyword evidence="5" id="KW-0809">Transit peptide</keyword>
<dbReference type="GO" id="GO:0015095">
    <property type="term" value="F:magnesium ion transmembrane transporter activity"/>
    <property type="evidence" value="ECO:0007669"/>
    <property type="project" value="TreeGrafter"/>
</dbReference>
<feature type="coiled-coil region" evidence="10">
    <location>
        <begin position="240"/>
        <end position="267"/>
    </location>
</feature>
<feature type="transmembrane region" description="Helical" evidence="9">
    <location>
        <begin position="339"/>
        <end position="358"/>
    </location>
</feature>
<dbReference type="EMBL" id="DAKRPA010000036">
    <property type="protein sequence ID" value="DBA02127.1"/>
    <property type="molecule type" value="Genomic_DNA"/>
</dbReference>
<reference evidence="11" key="2">
    <citation type="journal article" date="2023" name="Microbiol Resour">
        <title>Decontamination and Annotation of the Draft Genome Sequence of the Oomycete Lagenidium giganteum ARSEF 373.</title>
        <authorList>
            <person name="Morgan W.R."/>
            <person name="Tartar A."/>
        </authorList>
    </citation>
    <scope>NUCLEOTIDE SEQUENCE</scope>
    <source>
        <strain evidence="11">ARSEF 373</strain>
    </source>
</reference>
<dbReference type="Pfam" id="PF22099">
    <property type="entry name" value="MRS2-like"/>
    <property type="match status" value="1"/>
</dbReference>
<proteinExistence type="inferred from homology"/>
<keyword evidence="6 9" id="KW-1133">Transmembrane helix</keyword>
<dbReference type="Gene3D" id="1.20.58.340">
    <property type="entry name" value="Magnesium transport protein CorA, transmembrane region"/>
    <property type="match status" value="1"/>
</dbReference>
<reference evidence="11" key="1">
    <citation type="submission" date="2022-11" db="EMBL/GenBank/DDBJ databases">
        <authorList>
            <person name="Morgan W.R."/>
            <person name="Tartar A."/>
        </authorList>
    </citation>
    <scope>NUCLEOTIDE SEQUENCE</scope>
    <source>
        <strain evidence="11">ARSEF 373</strain>
    </source>
</reference>
<keyword evidence="9" id="KW-0496">Mitochondrion</keyword>
<accession>A0AAV2Z9M9</accession>
<evidence type="ECO:0000256" key="10">
    <source>
        <dbReference type="SAM" id="Coils"/>
    </source>
</evidence>
<dbReference type="CDD" id="cd12823">
    <property type="entry name" value="Mrs2_Mfm1p-like"/>
    <property type="match status" value="1"/>
</dbReference>
<sequence length="408" mass="45682">MGDKLQNPFPNHSPTALLSPAVVDRMALPWTDRTSDAMYRECTKSTRSSRSASSASSFVCQFHPSAVPGHSLVLLFDSYGHSTFVELSRSDVLALVANNSKQQHQMEPTKAPIVDVQCVHARDLRKLDNAFAVSNEPSIVLRRQAILVNADPVRAVIMRSSCLVFVPDGADSLLSLLRAKFQEALRPDNDGPYEFQATEALLATLAQYYEDEYQQHAPEITKTLDRLCHGNISAGELETLRQFKNTMDEFESQVDGVRRMLMELLDNDEDLHLLYLTKLYQDPSLLQNLNSFDSEEAEVVLENYLQDIFSTRTKATLLQHRIQNTESLVMIKLDWTRNYLLKVDIFLALMSVSLALGTYTTGAFGMNLTSGVEEASGWFWTVFAGTASVCVLSCAGGVSYFRWKGVFH</sequence>
<dbReference type="InterPro" id="IPR039204">
    <property type="entry name" value="MRS2-like"/>
</dbReference>
<comment type="subcellular location">
    <subcellularLocation>
        <location evidence="1">Membrane</location>
        <topology evidence="1">Multi-pass membrane protein</topology>
    </subcellularLocation>
    <subcellularLocation>
        <location evidence="9">Mitochondrion inner membrane</location>
        <topology evidence="9">Multi-pass membrane protein</topology>
    </subcellularLocation>
</comment>
<keyword evidence="10" id="KW-0175">Coiled coil</keyword>
<feature type="transmembrane region" description="Helical" evidence="9">
    <location>
        <begin position="378"/>
        <end position="401"/>
    </location>
</feature>
<dbReference type="AlphaFoldDB" id="A0AAV2Z9M9"/>
<dbReference type="FunFam" id="1.20.58.340:FF:000025">
    <property type="entry name" value="CorA Metal Ion Transporter (MIT) Family"/>
    <property type="match status" value="1"/>
</dbReference>
<dbReference type="Gene3D" id="2.40.128.330">
    <property type="match status" value="1"/>
</dbReference>
<evidence type="ECO:0000256" key="4">
    <source>
        <dbReference type="ARBA" id="ARBA00022842"/>
    </source>
</evidence>
<keyword evidence="8 9" id="KW-0472">Membrane</keyword>
<evidence type="ECO:0000256" key="7">
    <source>
        <dbReference type="ARBA" id="ARBA00023065"/>
    </source>
</evidence>
<evidence type="ECO:0000256" key="3">
    <source>
        <dbReference type="ARBA" id="ARBA00022692"/>
    </source>
</evidence>
<evidence type="ECO:0000256" key="8">
    <source>
        <dbReference type="ARBA" id="ARBA00023136"/>
    </source>
</evidence>
<evidence type="ECO:0000313" key="11">
    <source>
        <dbReference type="EMBL" id="DBA02127.1"/>
    </source>
</evidence>
<dbReference type="GO" id="GO:0005743">
    <property type="term" value="C:mitochondrial inner membrane"/>
    <property type="evidence" value="ECO:0007669"/>
    <property type="project" value="UniProtKB-SubCell"/>
</dbReference>
<dbReference type="Proteomes" id="UP001146120">
    <property type="component" value="Unassembled WGS sequence"/>
</dbReference>
<evidence type="ECO:0000256" key="1">
    <source>
        <dbReference type="ARBA" id="ARBA00004141"/>
    </source>
</evidence>
<keyword evidence="7 9" id="KW-0406">Ion transport</keyword>
<comment type="caution">
    <text evidence="11">The sequence shown here is derived from an EMBL/GenBank/DDBJ whole genome shotgun (WGS) entry which is preliminary data.</text>
</comment>
<keyword evidence="3 9" id="KW-0812">Transmembrane</keyword>
<name>A0AAV2Z9M9_9STRA</name>
<organism evidence="11 12">
    <name type="scientific">Lagenidium giganteum</name>
    <dbReference type="NCBI Taxonomy" id="4803"/>
    <lineage>
        <taxon>Eukaryota</taxon>
        <taxon>Sar</taxon>
        <taxon>Stramenopiles</taxon>
        <taxon>Oomycota</taxon>
        <taxon>Peronosporomycetes</taxon>
        <taxon>Pythiales</taxon>
        <taxon>Pythiaceae</taxon>
    </lineage>
</organism>
<dbReference type="PANTHER" id="PTHR13890:SF0">
    <property type="entry name" value="MAGNESIUM TRANSPORTER MRS2 HOMOLOG, MITOCHONDRIAL"/>
    <property type="match status" value="1"/>
</dbReference>
<evidence type="ECO:0000256" key="2">
    <source>
        <dbReference type="ARBA" id="ARBA00022448"/>
    </source>
</evidence>
<comment type="similarity">
    <text evidence="9">Belongs to the CorA metal ion transporter (MIT) (TC 1.A.35) family.</text>
</comment>